<accession>A0ABD3I4B9</accession>
<sequence>MNGTLKPIRDFAPCRIAGQMWMYMLRLFCERREKANRSTERFTVFAKERLSEEETECGRLTVPAIIDTELPM</sequence>
<gene>
    <name evidence="1" type="ORF">R1sor_012626</name>
</gene>
<evidence type="ECO:0000313" key="1">
    <source>
        <dbReference type="EMBL" id="KAL3698550.1"/>
    </source>
</evidence>
<evidence type="ECO:0000313" key="2">
    <source>
        <dbReference type="Proteomes" id="UP001633002"/>
    </source>
</evidence>
<organism evidence="1 2">
    <name type="scientific">Riccia sorocarpa</name>
    <dbReference type="NCBI Taxonomy" id="122646"/>
    <lineage>
        <taxon>Eukaryota</taxon>
        <taxon>Viridiplantae</taxon>
        <taxon>Streptophyta</taxon>
        <taxon>Embryophyta</taxon>
        <taxon>Marchantiophyta</taxon>
        <taxon>Marchantiopsida</taxon>
        <taxon>Marchantiidae</taxon>
        <taxon>Marchantiales</taxon>
        <taxon>Ricciaceae</taxon>
        <taxon>Riccia</taxon>
    </lineage>
</organism>
<reference evidence="1 2" key="1">
    <citation type="submission" date="2024-09" db="EMBL/GenBank/DDBJ databases">
        <title>Chromosome-scale assembly of Riccia sorocarpa.</title>
        <authorList>
            <person name="Paukszto L."/>
        </authorList>
    </citation>
    <scope>NUCLEOTIDE SEQUENCE [LARGE SCALE GENOMIC DNA]</scope>
    <source>
        <strain evidence="1">LP-2024</strain>
        <tissue evidence="1">Aerial parts of the thallus</tissue>
    </source>
</reference>
<dbReference type="AlphaFoldDB" id="A0ABD3I4B9"/>
<proteinExistence type="predicted"/>
<dbReference type="EMBL" id="JBJQOH010000002">
    <property type="protein sequence ID" value="KAL3698550.1"/>
    <property type="molecule type" value="Genomic_DNA"/>
</dbReference>
<dbReference type="Proteomes" id="UP001633002">
    <property type="component" value="Unassembled WGS sequence"/>
</dbReference>
<name>A0ABD3I4B9_9MARC</name>
<protein>
    <submittedName>
        <fullName evidence="1">Uncharacterized protein</fullName>
    </submittedName>
</protein>
<keyword evidence="2" id="KW-1185">Reference proteome</keyword>
<comment type="caution">
    <text evidence="1">The sequence shown here is derived from an EMBL/GenBank/DDBJ whole genome shotgun (WGS) entry which is preliminary data.</text>
</comment>